<comment type="caution">
    <text evidence="1">The sequence shown here is derived from an EMBL/GenBank/DDBJ whole genome shotgun (WGS) entry which is preliminary data.</text>
</comment>
<accession>A0A0R2QK00</accession>
<sequence length="86" mass="9503">MTDISPDPMQVLRTVLETDNDALSELDEECSPTKTCRNMVGVTFDGFAEPGSDIGAAWRQKLAREGKLRTSGESLRDFVLRSPDQV</sequence>
<dbReference type="Proteomes" id="UP000051017">
    <property type="component" value="Unassembled WGS sequence"/>
</dbReference>
<name>A0A0R2QK00_9ACTN</name>
<dbReference type="EMBL" id="LIBJ01000011">
    <property type="protein sequence ID" value="KRO49424.1"/>
    <property type="molecule type" value="Genomic_DNA"/>
</dbReference>
<dbReference type="AlphaFoldDB" id="A0A0R2QK00"/>
<evidence type="ECO:0000313" key="2">
    <source>
        <dbReference type="Proteomes" id="UP000051017"/>
    </source>
</evidence>
<protein>
    <submittedName>
        <fullName evidence="1">Uncharacterized protein</fullName>
    </submittedName>
</protein>
<reference evidence="1 2" key="1">
    <citation type="submission" date="2015-10" db="EMBL/GenBank/DDBJ databases">
        <title>Metagenome-Assembled Genomes uncover a global brackish microbiome.</title>
        <authorList>
            <person name="Hugerth L.W."/>
            <person name="Larsson J."/>
            <person name="Alneberg J."/>
            <person name="Lindh M.V."/>
            <person name="Legrand C."/>
            <person name="Pinhassi J."/>
            <person name="Andersson A.F."/>
        </authorList>
    </citation>
    <scope>NUCLEOTIDE SEQUENCE [LARGE SCALE GENOMIC DNA]</scope>
    <source>
        <strain evidence="1">BACL6 MAG-120924-bin43</strain>
    </source>
</reference>
<proteinExistence type="predicted"/>
<gene>
    <name evidence="1" type="ORF">ABR75_02060</name>
</gene>
<evidence type="ECO:0000313" key="1">
    <source>
        <dbReference type="EMBL" id="KRO49424.1"/>
    </source>
</evidence>
<organism evidence="1 2">
    <name type="scientific">Acidimicrobiia bacterium BACL6 MAG-120924-bin43</name>
    <dbReference type="NCBI Taxonomy" id="1655583"/>
    <lineage>
        <taxon>Bacteria</taxon>
        <taxon>Bacillati</taxon>
        <taxon>Actinomycetota</taxon>
        <taxon>Acidimicrobiia</taxon>
        <taxon>acIV cluster</taxon>
    </lineage>
</organism>